<dbReference type="InterPro" id="IPR037294">
    <property type="entry name" value="ABC_BtuC-like"/>
</dbReference>
<evidence type="ECO:0000256" key="4">
    <source>
        <dbReference type="ARBA" id="ARBA00022989"/>
    </source>
</evidence>
<keyword evidence="4 7" id="KW-1133">Transmembrane helix</keyword>
<evidence type="ECO:0000256" key="6">
    <source>
        <dbReference type="RuleBase" id="RU003943"/>
    </source>
</evidence>
<dbReference type="EMBL" id="BAABKQ010000001">
    <property type="protein sequence ID" value="GAA4819934.1"/>
    <property type="molecule type" value="Genomic_DNA"/>
</dbReference>
<feature type="transmembrane region" description="Helical" evidence="7">
    <location>
        <begin position="70"/>
        <end position="93"/>
    </location>
</feature>
<keyword evidence="5 7" id="KW-0472">Membrane</keyword>
<dbReference type="Proteomes" id="UP001500839">
    <property type="component" value="Unassembled WGS sequence"/>
</dbReference>
<dbReference type="SUPFAM" id="SSF81345">
    <property type="entry name" value="ABC transporter involved in vitamin B12 uptake, BtuC"/>
    <property type="match status" value="1"/>
</dbReference>
<accession>A0ABP9CYX3</accession>
<keyword evidence="9" id="KW-1185">Reference proteome</keyword>
<feature type="transmembrane region" description="Helical" evidence="7">
    <location>
        <begin position="105"/>
        <end position="124"/>
    </location>
</feature>
<evidence type="ECO:0000256" key="5">
    <source>
        <dbReference type="ARBA" id="ARBA00023136"/>
    </source>
</evidence>
<comment type="caution">
    <text evidence="8">The sequence shown here is derived from an EMBL/GenBank/DDBJ whole genome shotgun (WGS) entry which is preliminary data.</text>
</comment>
<sequence length="306" mass="31764">MNDKLTQLIDNLFAFQTTGALLQMDFVRNALIAAAVIGLVSGMIGPLIVTRQMSFAVHGTSELSMAGAAFGLLFGIDVGVGGLVGAVVAAVAFGLLGTRIRERDSVIGAILAFGLGLSVLFIWLNPDRTSNKFSLLVGQVVSVDTAGISLLVWSAVVVLAVLAIVYRPLWFASVDPDVAAARGVPMRMLSMVFAVLIGITAAMGVQIVGALLVLSLLITPAAAAARITSSPLRATVLSVVFAEVSVMGGIIASLAPGVPVSVFVTTISFAIYVVCRAVAAVRGRRARMHRRPVDVTPRAESAPVQV</sequence>
<evidence type="ECO:0000256" key="2">
    <source>
        <dbReference type="ARBA" id="ARBA00008034"/>
    </source>
</evidence>
<evidence type="ECO:0000256" key="1">
    <source>
        <dbReference type="ARBA" id="ARBA00004141"/>
    </source>
</evidence>
<gene>
    <name evidence="8" type="ORF">GCM10023353_29560</name>
</gene>
<dbReference type="RefSeq" id="WP_200173621.1">
    <property type="nucleotide sequence ID" value="NZ_BAABKQ010000001.1"/>
</dbReference>
<comment type="similarity">
    <text evidence="2 6">Belongs to the ABC-3 integral membrane protein family.</text>
</comment>
<reference evidence="9" key="1">
    <citation type="journal article" date="2019" name="Int. J. Syst. Evol. Microbiol.">
        <title>The Global Catalogue of Microorganisms (GCM) 10K type strain sequencing project: providing services to taxonomists for standard genome sequencing and annotation.</title>
        <authorList>
            <consortium name="The Broad Institute Genomics Platform"/>
            <consortium name="The Broad Institute Genome Sequencing Center for Infectious Disease"/>
            <person name="Wu L."/>
            <person name="Ma J."/>
        </authorList>
    </citation>
    <scope>NUCLEOTIDE SEQUENCE [LARGE SCALE GENOMIC DNA]</scope>
    <source>
        <strain evidence="9">JCM 18542</strain>
    </source>
</reference>
<feature type="transmembrane region" description="Helical" evidence="7">
    <location>
        <begin position="189"/>
        <end position="222"/>
    </location>
</feature>
<dbReference type="PANTHER" id="PTHR30477">
    <property type="entry name" value="ABC-TRANSPORTER METAL-BINDING PROTEIN"/>
    <property type="match status" value="1"/>
</dbReference>
<evidence type="ECO:0000256" key="7">
    <source>
        <dbReference type="SAM" id="Phobius"/>
    </source>
</evidence>
<dbReference type="PANTHER" id="PTHR30477:SF0">
    <property type="entry name" value="METAL TRANSPORT SYSTEM MEMBRANE PROTEIN TM_0125-RELATED"/>
    <property type="match status" value="1"/>
</dbReference>
<feature type="transmembrane region" description="Helical" evidence="7">
    <location>
        <begin position="234"/>
        <end position="254"/>
    </location>
</feature>
<dbReference type="InterPro" id="IPR001626">
    <property type="entry name" value="ABC_TroCD"/>
</dbReference>
<comment type="subcellular location">
    <subcellularLocation>
        <location evidence="6">Cell membrane</location>
        <topology evidence="6">Multi-pass membrane protein</topology>
    </subcellularLocation>
    <subcellularLocation>
        <location evidence="1">Membrane</location>
        <topology evidence="1">Multi-pass membrane protein</topology>
    </subcellularLocation>
</comment>
<evidence type="ECO:0000313" key="9">
    <source>
        <dbReference type="Proteomes" id="UP001500839"/>
    </source>
</evidence>
<dbReference type="Pfam" id="PF00950">
    <property type="entry name" value="ABC-3"/>
    <property type="match status" value="1"/>
</dbReference>
<keyword evidence="6" id="KW-0813">Transport</keyword>
<name>A0ABP9CYX3_9ACTN</name>
<dbReference type="Gene3D" id="1.10.3470.10">
    <property type="entry name" value="ABC transporter involved in vitamin B12 uptake, BtuC"/>
    <property type="match status" value="1"/>
</dbReference>
<feature type="transmembrane region" description="Helical" evidence="7">
    <location>
        <begin position="30"/>
        <end position="49"/>
    </location>
</feature>
<keyword evidence="3 6" id="KW-0812">Transmembrane</keyword>
<proteinExistence type="inferred from homology"/>
<evidence type="ECO:0000313" key="8">
    <source>
        <dbReference type="EMBL" id="GAA4819934.1"/>
    </source>
</evidence>
<evidence type="ECO:0000256" key="3">
    <source>
        <dbReference type="ARBA" id="ARBA00022692"/>
    </source>
</evidence>
<organism evidence="8 9">
    <name type="scientific">Tomitella cavernea</name>
    <dbReference type="NCBI Taxonomy" id="1387982"/>
    <lineage>
        <taxon>Bacteria</taxon>
        <taxon>Bacillati</taxon>
        <taxon>Actinomycetota</taxon>
        <taxon>Actinomycetes</taxon>
        <taxon>Mycobacteriales</taxon>
        <taxon>Tomitella</taxon>
    </lineage>
</organism>
<feature type="transmembrane region" description="Helical" evidence="7">
    <location>
        <begin position="260"/>
        <end position="281"/>
    </location>
</feature>
<protein>
    <submittedName>
        <fullName evidence="8">Metal ABC transporter permease</fullName>
    </submittedName>
</protein>
<feature type="transmembrane region" description="Helical" evidence="7">
    <location>
        <begin position="145"/>
        <end position="169"/>
    </location>
</feature>